<name>A0A8S9SJ76_BRACR</name>
<feature type="region of interest" description="Disordered" evidence="1">
    <location>
        <begin position="1"/>
        <end position="61"/>
    </location>
</feature>
<dbReference type="AlphaFoldDB" id="A0A8S9SJ76"/>
<protein>
    <submittedName>
        <fullName evidence="2">Uncharacterized protein</fullName>
    </submittedName>
</protein>
<evidence type="ECO:0000313" key="2">
    <source>
        <dbReference type="EMBL" id="KAF3600115.1"/>
    </source>
</evidence>
<gene>
    <name evidence="2" type="ORF">F2Q69_00035816</name>
</gene>
<comment type="caution">
    <text evidence="2">The sequence shown here is derived from an EMBL/GenBank/DDBJ whole genome shotgun (WGS) entry which is preliminary data.</text>
</comment>
<organism evidence="2 3">
    <name type="scientific">Brassica cretica</name>
    <name type="common">Mustard</name>
    <dbReference type="NCBI Taxonomy" id="69181"/>
    <lineage>
        <taxon>Eukaryota</taxon>
        <taxon>Viridiplantae</taxon>
        <taxon>Streptophyta</taxon>
        <taxon>Embryophyta</taxon>
        <taxon>Tracheophyta</taxon>
        <taxon>Spermatophyta</taxon>
        <taxon>Magnoliopsida</taxon>
        <taxon>eudicotyledons</taxon>
        <taxon>Gunneridae</taxon>
        <taxon>Pentapetalae</taxon>
        <taxon>rosids</taxon>
        <taxon>malvids</taxon>
        <taxon>Brassicales</taxon>
        <taxon>Brassicaceae</taxon>
        <taxon>Brassiceae</taxon>
        <taxon>Brassica</taxon>
    </lineage>
</organism>
<sequence>MVKNFTGTREGRRNKLPIRRTPLNCVEPEVPKSTENKRTVSEEEERSNVVERGMTNTPEED</sequence>
<feature type="compositionally biased region" description="Basic and acidic residues" evidence="1">
    <location>
        <begin position="29"/>
        <end position="49"/>
    </location>
</feature>
<evidence type="ECO:0000256" key="1">
    <source>
        <dbReference type="SAM" id="MobiDB-lite"/>
    </source>
</evidence>
<dbReference type="EMBL" id="QGKX02000004">
    <property type="protein sequence ID" value="KAF3600115.1"/>
    <property type="molecule type" value="Genomic_DNA"/>
</dbReference>
<accession>A0A8S9SJ76</accession>
<evidence type="ECO:0000313" key="3">
    <source>
        <dbReference type="Proteomes" id="UP000712600"/>
    </source>
</evidence>
<proteinExistence type="predicted"/>
<dbReference type="Proteomes" id="UP000712600">
    <property type="component" value="Unassembled WGS sequence"/>
</dbReference>
<reference evidence="2" key="1">
    <citation type="submission" date="2019-12" db="EMBL/GenBank/DDBJ databases">
        <title>Genome sequencing and annotation of Brassica cretica.</title>
        <authorList>
            <person name="Studholme D.J."/>
            <person name="Sarris P."/>
        </authorList>
    </citation>
    <scope>NUCLEOTIDE SEQUENCE</scope>
    <source>
        <strain evidence="2">PFS-109/04</strain>
        <tissue evidence="2">Leaf</tissue>
    </source>
</reference>